<dbReference type="InterPro" id="IPR003156">
    <property type="entry name" value="DHHA1_dom"/>
</dbReference>
<keyword evidence="7" id="KW-0067">ATP-binding</keyword>
<dbReference type="Pfam" id="PF07973">
    <property type="entry name" value="tRNA_SAD"/>
    <property type="match status" value="1"/>
</dbReference>
<dbReference type="GO" id="GO:0002161">
    <property type="term" value="F:aminoacyl-tRNA deacylase activity"/>
    <property type="evidence" value="ECO:0007669"/>
    <property type="project" value="TreeGrafter"/>
</dbReference>
<feature type="non-terminal residue" evidence="12">
    <location>
        <position position="1"/>
    </location>
</feature>
<keyword evidence="4" id="KW-0820">tRNA-binding</keyword>
<proteinExistence type="inferred from homology"/>
<dbReference type="InterPro" id="IPR018165">
    <property type="entry name" value="Ala-tRNA-synth_IIc_core"/>
</dbReference>
<dbReference type="EC" id="6.1.1.7" evidence="2"/>
<dbReference type="AlphaFoldDB" id="X1A1E6"/>
<evidence type="ECO:0000256" key="9">
    <source>
        <dbReference type="ARBA" id="ARBA00022917"/>
    </source>
</evidence>
<dbReference type="SUPFAM" id="SSF55186">
    <property type="entry name" value="ThrRS/AlaRS common domain"/>
    <property type="match status" value="1"/>
</dbReference>
<dbReference type="SMART" id="SM00863">
    <property type="entry name" value="tRNA_SAD"/>
    <property type="match status" value="1"/>
</dbReference>
<dbReference type="GO" id="GO:0000049">
    <property type="term" value="F:tRNA binding"/>
    <property type="evidence" value="ECO:0007669"/>
    <property type="project" value="UniProtKB-KW"/>
</dbReference>
<protein>
    <recommendedName>
        <fullName evidence="3">Alanine--tRNA ligase</fullName>
        <ecNumber evidence="2">6.1.1.7</ecNumber>
    </recommendedName>
</protein>
<reference evidence="12" key="1">
    <citation type="journal article" date="2014" name="Front. Microbiol.">
        <title>High frequency of phylogenetically diverse reductive dehalogenase-homologous genes in deep subseafloor sedimentary metagenomes.</title>
        <authorList>
            <person name="Kawai M."/>
            <person name="Futagami T."/>
            <person name="Toyoda A."/>
            <person name="Takaki Y."/>
            <person name="Nishi S."/>
            <person name="Hori S."/>
            <person name="Arai W."/>
            <person name="Tsubouchi T."/>
            <person name="Morono Y."/>
            <person name="Uchiyama I."/>
            <person name="Ito T."/>
            <person name="Fujiyama A."/>
            <person name="Inagaki F."/>
            <person name="Takami H."/>
        </authorList>
    </citation>
    <scope>NUCLEOTIDE SEQUENCE</scope>
    <source>
        <strain evidence="12">Expedition CK06-06</strain>
    </source>
</reference>
<dbReference type="InterPro" id="IPR018163">
    <property type="entry name" value="Thr/Ala-tRNA-synth_IIc_edit"/>
</dbReference>
<dbReference type="EMBL" id="BART01008433">
    <property type="protein sequence ID" value="GAG54126.1"/>
    <property type="molecule type" value="Genomic_DNA"/>
</dbReference>
<dbReference type="InterPro" id="IPR012947">
    <property type="entry name" value="tRNA_SAD"/>
</dbReference>
<evidence type="ECO:0000256" key="1">
    <source>
        <dbReference type="ARBA" id="ARBA00008226"/>
    </source>
</evidence>
<dbReference type="PROSITE" id="PS50860">
    <property type="entry name" value="AA_TRNA_LIGASE_II_ALA"/>
    <property type="match status" value="1"/>
</dbReference>
<evidence type="ECO:0000256" key="5">
    <source>
        <dbReference type="ARBA" id="ARBA00022598"/>
    </source>
</evidence>
<evidence type="ECO:0000256" key="2">
    <source>
        <dbReference type="ARBA" id="ARBA00013168"/>
    </source>
</evidence>
<evidence type="ECO:0000256" key="8">
    <source>
        <dbReference type="ARBA" id="ARBA00022884"/>
    </source>
</evidence>
<dbReference type="Pfam" id="PF02272">
    <property type="entry name" value="DHHA1"/>
    <property type="match status" value="1"/>
</dbReference>
<evidence type="ECO:0000256" key="4">
    <source>
        <dbReference type="ARBA" id="ARBA00022555"/>
    </source>
</evidence>
<accession>X1A1E6</accession>
<keyword evidence="9" id="KW-0648">Protein biosynthesis</keyword>
<keyword evidence="5" id="KW-0436">Ligase</keyword>
<dbReference type="GO" id="GO:0004813">
    <property type="term" value="F:alanine-tRNA ligase activity"/>
    <property type="evidence" value="ECO:0007669"/>
    <property type="project" value="UniProtKB-EC"/>
</dbReference>
<dbReference type="Gene3D" id="3.10.310.40">
    <property type="match status" value="1"/>
</dbReference>
<dbReference type="Gene3D" id="3.30.980.10">
    <property type="entry name" value="Threonyl-trna Synthetase, Chain A, domain 2"/>
    <property type="match status" value="1"/>
</dbReference>
<dbReference type="InterPro" id="IPR050058">
    <property type="entry name" value="Ala-tRNA_ligase"/>
</dbReference>
<evidence type="ECO:0000256" key="6">
    <source>
        <dbReference type="ARBA" id="ARBA00022741"/>
    </source>
</evidence>
<gene>
    <name evidence="12" type="ORF">S01H4_18969</name>
</gene>
<dbReference type="GO" id="GO:0005829">
    <property type="term" value="C:cytosol"/>
    <property type="evidence" value="ECO:0007669"/>
    <property type="project" value="TreeGrafter"/>
</dbReference>
<organism evidence="12">
    <name type="scientific">marine sediment metagenome</name>
    <dbReference type="NCBI Taxonomy" id="412755"/>
    <lineage>
        <taxon>unclassified sequences</taxon>
        <taxon>metagenomes</taxon>
        <taxon>ecological metagenomes</taxon>
    </lineage>
</organism>
<comment type="similarity">
    <text evidence="1">Belongs to the class-II aminoacyl-tRNA synthetase family.</text>
</comment>
<evidence type="ECO:0000256" key="3">
    <source>
        <dbReference type="ARBA" id="ARBA00017959"/>
    </source>
</evidence>
<comment type="caution">
    <text evidence="12">The sequence shown here is derived from an EMBL/GenBank/DDBJ whole genome shotgun (WGS) entry which is preliminary data.</text>
</comment>
<keyword evidence="8" id="KW-0694">RNA-binding</keyword>
<dbReference type="GO" id="GO:0005524">
    <property type="term" value="F:ATP binding"/>
    <property type="evidence" value="ECO:0007669"/>
    <property type="project" value="UniProtKB-KW"/>
</dbReference>
<dbReference type="PANTHER" id="PTHR11777">
    <property type="entry name" value="ALANYL-TRNA SYNTHETASE"/>
    <property type="match status" value="1"/>
</dbReference>
<dbReference type="FunFam" id="3.10.310.40:FF:000001">
    <property type="entry name" value="Alanine--tRNA ligase"/>
    <property type="match status" value="1"/>
</dbReference>
<evidence type="ECO:0000313" key="12">
    <source>
        <dbReference type="EMBL" id="GAG54126.1"/>
    </source>
</evidence>
<sequence>ALFESKYEETVRAVNIGKFSMEVCGGTHVARSGEIGLLKIISESAVAAGIRRIEAVVGKKALEWMENRDVLLKKIASDLDTSEEEIPARLKEKEKDLEKKVHQLKRWQRRWVLLKMDQLMREAFEVGRVKVISGKWNNVDPEVLREAAEKLRDRLKRGIVVLASVSQDKGLLVAASTHKSLPANLTIKEITQLAGGNGGGRWDFAQGGTSYPSRVKSALAKLPHIVKNLK</sequence>
<dbReference type="GO" id="GO:0006419">
    <property type="term" value="P:alanyl-tRNA aminoacylation"/>
    <property type="evidence" value="ECO:0007669"/>
    <property type="project" value="InterPro"/>
</dbReference>
<keyword evidence="6" id="KW-0547">Nucleotide-binding</keyword>
<evidence type="ECO:0000256" key="7">
    <source>
        <dbReference type="ARBA" id="ARBA00022840"/>
    </source>
</evidence>
<feature type="domain" description="Alanyl-transfer RNA synthetases family profile" evidence="11">
    <location>
        <begin position="1"/>
        <end position="67"/>
    </location>
</feature>
<dbReference type="PANTHER" id="PTHR11777:SF9">
    <property type="entry name" value="ALANINE--TRNA LIGASE, CYTOPLASMIC"/>
    <property type="match status" value="1"/>
</dbReference>
<evidence type="ECO:0000259" key="11">
    <source>
        <dbReference type="PROSITE" id="PS50860"/>
    </source>
</evidence>
<keyword evidence="10" id="KW-0030">Aminoacyl-tRNA synthetase</keyword>
<name>X1A1E6_9ZZZZ</name>
<evidence type="ECO:0000256" key="10">
    <source>
        <dbReference type="ARBA" id="ARBA00023146"/>
    </source>
</evidence>